<dbReference type="GO" id="GO:0005230">
    <property type="term" value="F:extracellular ligand-gated monoatomic ion channel activity"/>
    <property type="evidence" value="ECO:0007669"/>
    <property type="project" value="InterPro"/>
</dbReference>
<keyword evidence="3 11" id="KW-0813">Transport</keyword>
<dbReference type="InterPro" id="IPR036719">
    <property type="entry name" value="Neuro-gated_channel_TM_sf"/>
</dbReference>
<dbReference type="EMBL" id="JAHLQT010014436">
    <property type="protein sequence ID" value="KAG7170371.1"/>
    <property type="molecule type" value="Genomic_DNA"/>
</dbReference>
<dbReference type="AlphaFoldDB" id="A0A8J5K6D3"/>
<dbReference type="InterPro" id="IPR018000">
    <property type="entry name" value="Neurotransmitter_ion_chnl_CS"/>
</dbReference>
<evidence type="ECO:0000313" key="15">
    <source>
        <dbReference type="Proteomes" id="UP000747542"/>
    </source>
</evidence>
<dbReference type="GO" id="GO:0005254">
    <property type="term" value="F:chloride channel activity"/>
    <property type="evidence" value="ECO:0007669"/>
    <property type="project" value="UniProtKB-ARBA"/>
</dbReference>
<dbReference type="PRINTS" id="PR00253">
    <property type="entry name" value="GABAARECEPTR"/>
</dbReference>
<feature type="non-terminal residue" evidence="14">
    <location>
        <position position="296"/>
    </location>
</feature>
<accession>A0A8J5K6D3</accession>
<evidence type="ECO:0000256" key="6">
    <source>
        <dbReference type="ARBA" id="ARBA00022729"/>
    </source>
</evidence>
<dbReference type="InterPro" id="IPR006202">
    <property type="entry name" value="Neur_chan_lig-bd"/>
</dbReference>
<sequence>TSYLHDVTEKNKLVRLHGDGSITYGMRFTTTLACMMDLHYYPLDSQNCTVEIESYGYTVTDVVMYWKDVPVVGVEEAELPQFTIMGYEANDRTEELATGVYRRLSISFNLQRNIGYFVFQTYLPSILIVMLSWVSFWINHEATSARYAAVNYTYWGQRAKKKAKKMKESNGQQNKQSPSIKADGIAANEEIIELQDIRMQRHNSKFFSSEGSLQDLKFPPSFRINRNYSFPTRSSIHAPRAPNRKRVISTLKKGASAIKGAIPTIKDVNIIDKYSRLIFPLSFVFFNTVYWCFYVL</sequence>
<dbReference type="PRINTS" id="PR00252">
    <property type="entry name" value="NRIONCHANNEL"/>
</dbReference>
<keyword evidence="7 11" id="KW-1133">Transmembrane helix</keyword>
<dbReference type="FunFam" id="2.70.170.10:FF:000074">
    <property type="entry name" value="Uncharacterized protein"/>
    <property type="match status" value="1"/>
</dbReference>
<dbReference type="InterPro" id="IPR038050">
    <property type="entry name" value="Neuro_actylchol_rec"/>
</dbReference>
<feature type="transmembrane region" description="Helical" evidence="11">
    <location>
        <begin position="114"/>
        <end position="138"/>
    </location>
</feature>
<proteinExistence type="inferred from homology"/>
<dbReference type="Gene3D" id="2.70.170.10">
    <property type="entry name" value="Neurotransmitter-gated ion-channel ligand-binding domain"/>
    <property type="match status" value="1"/>
</dbReference>
<evidence type="ECO:0000256" key="3">
    <source>
        <dbReference type="ARBA" id="ARBA00022448"/>
    </source>
</evidence>
<comment type="subcellular location">
    <subcellularLocation>
        <location evidence="2">Cell membrane</location>
    </subcellularLocation>
    <subcellularLocation>
        <location evidence="1">Membrane</location>
        <topology evidence="1">Multi-pass membrane protein</topology>
    </subcellularLocation>
</comment>
<evidence type="ECO:0000313" key="14">
    <source>
        <dbReference type="EMBL" id="KAG7170371.1"/>
    </source>
</evidence>
<comment type="caution">
    <text evidence="14">The sequence shown here is derived from an EMBL/GenBank/DDBJ whole genome shotgun (WGS) entry which is preliminary data.</text>
</comment>
<evidence type="ECO:0000259" key="12">
    <source>
        <dbReference type="Pfam" id="PF02931"/>
    </source>
</evidence>
<evidence type="ECO:0000256" key="7">
    <source>
        <dbReference type="ARBA" id="ARBA00022989"/>
    </source>
</evidence>
<keyword evidence="6" id="KW-0732">Signal</keyword>
<dbReference type="InterPro" id="IPR006029">
    <property type="entry name" value="Neurotrans-gated_channel_TM"/>
</dbReference>
<dbReference type="PANTHER" id="PTHR18945">
    <property type="entry name" value="NEUROTRANSMITTER GATED ION CHANNEL"/>
    <property type="match status" value="1"/>
</dbReference>
<dbReference type="Proteomes" id="UP000747542">
    <property type="component" value="Unassembled WGS sequence"/>
</dbReference>
<gene>
    <name evidence="14" type="primary">Gabrb-L12</name>
    <name evidence="14" type="ORF">Hamer_G016188</name>
</gene>
<dbReference type="GO" id="GO:0099095">
    <property type="term" value="F:ligand-gated monoatomic anion channel activity"/>
    <property type="evidence" value="ECO:0007669"/>
    <property type="project" value="UniProtKB-ARBA"/>
</dbReference>
<keyword evidence="10 11" id="KW-0407">Ion channel</keyword>
<feature type="domain" description="Neurotransmitter-gated ion-channel transmembrane" evidence="13">
    <location>
        <begin position="163"/>
        <end position="291"/>
    </location>
</feature>
<evidence type="ECO:0000256" key="1">
    <source>
        <dbReference type="ARBA" id="ARBA00004141"/>
    </source>
</evidence>
<keyword evidence="8 11" id="KW-0406">Ion transport</keyword>
<keyword evidence="4" id="KW-1003">Cell membrane</keyword>
<reference evidence="14" key="1">
    <citation type="journal article" date="2021" name="Sci. Adv.">
        <title>The American lobster genome reveals insights on longevity, neural, and immune adaptations.</title>
        <authorList>
            <person name="Polinski J.M."/>
            <person name="Zimin A.V."/>
            <person name="Clark K.F."/>
            <person name="Kohn A.B."/>
            <person name="Sadowski N."/>
            <person name="Timp W."/>
            <person name="Ptitsyn A."/>
            <person name="Khanna P."/>
            <person name="Romanova D.Y."/>
            <person name="Williams P."/>
            <person name="Greenwood S.J."/>
            <person name="Moroz L.L."/>
            <person name="Walt D.R."/>
            <person name="Bodnar A.G."/>
        </authorList>
    </citation>
    <scope>NUCLEOTIDE SEQUENCE</scope>
    <source>
        <strain evidence="14">GMGI-L3</strain>
    </source>
</reference>
<evidence type="ECO:0000256" key="10">
    <source>
        <dbReference type="ARBA" id="ARBA00023303"/>
    </source>
</evidence>
<protein>
    <submittedName>
        <fullName evidence="14">Gamma-aminobutyric acid receptor subunit beta-like 12</fullName>
    </submittedName>
</protein>
<evidence type="ECO:0000256" key="2">
    <source>
        <dbReference type="ARBA" id="ARBA00004236"/>
    </source>
</evidence>
<keyword evidence="9 11" id="KW-0472">Membrane</keyword>
<keyword evidence="5 11" id="KW-0812">Transmembrane</keyword>
<evidence type="ECO:0000256" key="9">
    <source>
        <dbReference type="ARBA" id="ARBA00023136"/>
    </source>
</evidence>
<keyword evidence="15" id="KW-1185">Reference proteome</keyword>
<dbReference type="InterPro" id="IPR036734">
    <property type="entry name" value="Neur_chan_lig-bd_sf"/>
</dbReference>
<evidence type="ECO:0000256" key="8">
    <source>
        <dbReference type="ARBA" id="ARBA00023065"/>
    </source>
</evidence>
<dbReference type="GO" id="GO:0004888">
    <property type="term" value="F:transmembrane signaling receptor activity"/>
    <property type="evidence" value="ECO:0007669"/>
    <property type="project" value="InterPro"/>
</dbReference>
<comment type="similarity">
    <text evidence="11">Belongs to the ligand-gated ion channel (TC 1.A.9) family.</text>
</comment>
<feature type="domain" description="Neurotransmitter-gated ion-channel transmembrane" evidence="13">
    <location>
        <begin position="121"/>
        <end position="147"/>
    </location>
</feature>
<dbReference type="GO" id="GO:0005886">
    <property type="term" value="C:plasma membrane"/>
    <property type="evidence" value="ECO:0007669"/>
    <property type="project" value="UniProtKB-SubCell"/>
</dbReference>
<dbReference type="Pfam" id="PF02932">
    <property type="entry name" value="Neur_chan_memb"/>
    <property type="match status" value="2"/>
</dbReference>
<dbReference type="InterPro" id="IPR006028">
    <property type="entry name" value="GABAA/Glycine_rcpt"/>
</dbReference>
<dbReference type="Gene3D" id="1.20.58.390">
    <property type="entry name" value="Neurotransmitter-gated ion-channel transmembrane domain"/>
    <property type="match status" value="2"/>
</dbReference>
<dbReference type="Pfam" id="PF02931">
    <property type="entry name" value="Neur_chan_LBD"/>
    <property type="match status" value="1"/>
</dbReference>
<evidence type="ECO:0000256" key="11">
    <source>
        <dbReference type="RuleBase" id="RU000687"/>
    </source>
</evidence>
<evidence type="ECO:0000256" key="4">
    <source>
        <dbReference type="ARBA" id="ARBA00022475"/>
    </source>
</evidence>
<evidence type="ECO:0000256" key="5">
    <source>
        <dbReference type="ARBA" id="ARBA00022692"/>
    </source>
</evidence>
<feature type="domain" description="Neurotransmitter-gated ion-channel ligand-binding" evidence="12">
    <location>
        <begin position="4"/>
        <end position="113"/>
    </location>
</feature>
<feature type="transmembrane region" description="Helical" evidence="11">
    <location>
        <begin position="277"/>
        <end position="295"/>
    </location>
</feature>
<name>A0A8J5K6D3_HOMAM</name>
<keyword evidence="14" id="KW-0675">Receptor</keyword>
<dbReference type="InterPro" id="IPR006201">
    <property type="entry name" value="Neur_channel"/>
</dbReference>
<organism evidence="14 15">
    <name type="scientific">Homarus americanus</name>
    <name type="common">American lobster</name>
    <dbReference type="NCBI Taxonomy" id="6706"/>
    <lineage>
        <taxon>Eukaryota</taxon>
        <taxon>Metazoa</taxon>
        <taxon>Ecdysozoa</taxon>
        <taxon>Arthropoda</taxon>
        <taxon>Crustacea</taxon>
        <taxon>Multicrustacea</taxon>
        <taxon>Malacostraca</taxon>
        <taxon>Eumalacostraca</taxon>
        <taxon>Eucarida</taxon>
        <taxon>Decapoda</taxon>
        <taxon>Pleocyemata</taxon>
        <taxon>Astacidea</taxon>
        <taxon>Nephropoidea</taxon>
        <taxon>Nephropidae</taxon>
        <taxon>Homarus</taxon>
    </lineage>
</organism>
<comment type="caution">
    <text evidence="11">Lacks conserved residue(s) required for the propagation of feature annotation.</text>
</comment>
<dbReference type="PROSITE" id="PS00236">
    <property type="entry name" value="NEUROTR_ION_CHANNEL"/>
    <property type="match status" value="1"/>
</dbReference>
<evidence type="ECO:0000259" key="13">
    <source>
        <dbReference type="Pfam" id="PF02932"/>
    </source>
</evidence>
<dbReference type="SUPFAM" id="SSF63712">
    <property type="entry name" value="Nicotinic receptor ligand binding domain-like"/>
    <property type="match status" value="1"/>
</dbReference>
<dbReference type="SUPFAM" id="SSF90112">
    <property type="entry name" value="Neurotransmitter-gated ion-channel transmembrane pore"/>
    <property type="match status" value="1"/>
</dbReference>